<accession>A0ABD5Z9F9</accession>
<evidence type="ECO:0000256" key="4">
    <source>
        <dbReference type="ARBA" id="ARBA00023136"/>
    </source>
</evidence>
<dbReference type="GO" id="GO:0016020">
    <property type="term" value="C:membrane"/>
    <property type="evidence" value="ECO:0007669"/>
    <property type="project" value="UniProtKB-SubCell"/>
</dbReference>
<keyword evidence="8" id="KW-1185">Reference proteome</keyword>
<gene>
    <name evidence="7" type="ORF">ACFQJ9_19955</name>
</gene>
<dbReference type="Pfam" id="PF04893">
    <property type="entry name" value="Yip1"/>
    <property type="match status" value="1"/>
</dbReference>
<comment type="subcellular location">
    <subcellularLocation>
        <location evidence="1">Membrane</location>
        <topology evidence="1">Multi-pass membrane protein</topology>
    </subcellularLocation>
</comment>
<dbReference type="InterPro" id="IPR006977">
    <property type="entry name" value="Yip1_dom"/>
</dbReference>
<keyword evidence="4 5" id="KW-0472">Membrane</keyword>
<sequence>MTTWVEPSGGRERGPRGIATAWVQVLVRPRAFFREAVSPGDQAPGLVFAVAVVLVAATTRLLVDPSFAPDVGGNRFLAGLLFLAVLALLVTPLALHAAAALQIVCLLPVTLRRPAEERAGVSQTVQVVAYASAPCALAGLPVPALRLVCAAYGVLLLVVGLATVHDLRIPVAAVLGVPAAVVVFGVWFGGFAAALDVFPWLDEWWAGIGVWAEGVWRAAA</sequence>
<feature type="transmembrane region" description="Helical" evidence="5">
    <location>
        <begin position="171"/>
        <end position="195"/>
    </location>
</feature>
<keyword evidence="3 5" id="KW-1133">Transmembrane helix</keyword>
<feature type="transmembrane region" description="Helical" evidence="5">
    <location>
        <begin position="75"/>
        <end position="104"/>
    </location>
</feature>
<dbReference type="Proteomes" id="UP001596447">
    <property type="component" value="Unassembled WGS sequence"/>
</dbReference>
<evidence type="ECO:0000256" key="1">
    <source>
        <dbReference type="ARBA" id="ARBA00004141"/>
    </source>
</evidence>
<dbReference type="AlphaFoldDB" id="A0ABD5Z9F9"/>
<protein>
    <submittedName>
        <fullName evidence="7">YIP1 family protein</fullName>
    </submittedName>
</protein>
<feature type="transmembrane region" description="Helical" evidence="5">
    <location>
        <begin position="43"/>
        <end position="63"/>
    </location>
</feature>
<evidence type="ECO:0000256" key="5">
    <source>
        <dbReference type="SAM" id="Phobius"/>
    </source>
</evidence>
<evidence type="ECO:0000256" key="3">
    <source>
        <dbReference type="ARBA" id="ARBA00022989"/>
    </source>
</evidence>
<evidence type="ECO:0000313" key="8">
    <source>
        <dbReference type="Proteomes" id="UP001596447"/>
    </source>
</evidence>
<feature type="transmembrane region" description="Helical" evidence="5">
    <location>
        <begin position="144"/>
        <end position="164"/>
    </location>
</feature>
<name>A0ABD5Z9F9_9EURY</name>
<evidence type="ECO:0000313" key="7">
    <source>
        <dbReference type="EMBL" id="MFC7201655.1"/>
    </source>
</evidence>
<organism evidence="7 8">
    <name type="scientific">Halospeciosus flavus</name>
    <dbReference type="NCBI Taxonomy" id="3032283"/>
    <lineage>
        <taxon>Archaea</taxon>
        <taxon>Methanobacteriati</taxon>
        <taxon>Methanobacteriota</taxon>
        <taxon>Stenosarchaea group</taxon>
        <taxon>Halobacteria</taxon>
        <taxon>Halobacteriales</taxon>
        <taxon>Halobacteriaceae</taxon>
        <taxon>Halospeciosus</taxon>
    </lineage>
</organism>
<dbReference type="EMBL" id="JBHTAR010000011">
    <property type="protein sequence ID" value="MFC7201655.1"/>
    <property type="molecule type" value="Genomic_DNA"/>
</dbReference>
<proteinExistence type="predicted"/>
<evidence type="ECO:0000256" key="2">
    <source>
        <dbReference type="ARBA" id="ARBA00022692"/>
    </source>
</evidence>
<comment type="caution">
    <text evidence="7">The sequence shown here is derived from an EMBL/GenBank/DDBJ whole genome shotgun (WGS) entry which is preliminary data.</text>
</comment>
<evidence type="ECO:0000259" key="6">
    <source>
        <dbReference type="Pfam" id="PF04893"/>
    </source>
</evidence>
<dbReference type="RefSeq" id="WP_279528393.1">
    <property type="nucleotide sequence ID" value="NZ_CP122312.1"/>
</dbReference>
<reference evidence="7 8" key="1">
    <citation type="journal article" date="2019" name="Int. J. Syst. Evol. Microbiol.">
        <title>The Global Catalogue of Microorganisms (GCM) 10K type strain sequencing project: providing services to taxonomists for standard genome sequencing and annotation.</title>
        <authorList>
            <consortium name="The Broad Institute Genomics Platform"/>
            <consortium name="The Broad Institute Genome Sequencing Center for Infectious Disease"/>
            <person name="Wu L."/>
            <person name="Ma J."/>
        </authorList>
    </citation>
    <scope>NUCLEOTIDE SEQUENCE [LARGE SCALE GENOMIC DNA]</scope>
    <source>
        <strain evidence="7 8">XZGYJ-43</strain>
    </source>
</reference>
<keyword evidence="2 5" id="KW-0812">Transmembrane</keyword>
<feature type="domain" description="Yip1" evidence="6">
    <location>
        <begin position="24"/>
        <end position="187"/>
    </location>
</feature>